<reference evidence="1 2" key="1">
    <citation type="submission" date="2018-06" db="EMBL/GenBank/DDBJ databases">
        <title>Draft Genome Sequence of a Novel Marine Bacterium Related to the Verrucomicrobia.</title>
        <authorList>
            <person name="Vosseberg J."/>
            <person name="Martijn J."/>
            <person name="Ettema T.J.G."/>
        </authorList>
    </citation>
    <scope>NUCLEOTIDE SEQUENCE [LARGE SCALE GENOMIC DNA]</scope>
    <source>
        <strain evidence="1">TARA_B100001123</strain>
    </source>
</reference>
<name>A0A2Z4AE60_9BACT</name>
<dbReference type="KEGG" id="mtar:DF168_00419"/>
<proteinExistence type="predicted"/>
<dbReference type="EMBL" id="CP029803">
    <property type="protein sequence ID" value="AWT59238.1"/>
    <property type="molecule type" value="Genomic_DNA"/>
</dbReference>
<accession>A0A2Z4AE60</accession>
<evidence type="ECO:0000313" key="2">
    <source>
        <dbReference type="Proteomes" id="UP000247465"/>
    </source>
</evidence>
<gene>
    <name evidence="1" type="ORF">DF168_00419</name>
</gene>
<protein>
    <submittedName>
        <fullName evidence="1">Uncharacterized protein</fullName>
    </submittedName>
</protein>
<sequence>MRIQAHSPENFPATPETTFARIFLLELRFHPGLIQVADEPLRGKTRNMSKMWDIWAKSKTQKN</sequence>
<evidence type="ECO:0000313" key="1">
    <source>
        <dbReference type="EMBL" id="AWT59238.1"/>
    </source>
</evidence>
<dbReference type="Proteomes" id="UP000247465">
    <property type="component" value="Chromosome"/>
</dbReference>
<dbReference type="AlphaFoldDB" id="A0A2Z4AE60"/>
<organism evidence="1 2">
    <name type="scientific">Candidatus Moanibacter tarae</name>
    <dbReference type="NCBI Taxonomy" id="2200854"/>
    <lineage>
        <taxon>Bacteria</taxon>
        <taxon>Pseudomonadati</taxon>
        <taxon>Verrucomicrobiota</taxon>
        <taxon>Opitutia</taxon>
        <taxon>Puniceicoccales</taxon>
        <taxon>Puniceicoccales incertae sedis</taxon>
        <taxon>Candidatus Moanibacter</taxon>
    </lineage>
</organism>